<reference evidence="4 5" key="1">
    <citation type="submission" date="2021-10" db="EMBL/GenBank/DDBJ databases">
        <title>Draft genome of Aestuariibacter halophilus JC2043.</title>
        <authorList>
            <person name="Emsley S.A."/>
            <person name="Pfannmuller K.M."/>
            <person name="Ushijima B."/>
            <person name="Saw J.H."/>
            <person name="Videau P."/>
        </authorList>
    </citation>
    <scope>NUCLEOTIDE SEQUENCE [LARGE SCALE GENOMIC DNA]</scope>
    <source>
        <strain evidence="4 5">JC2043</strain>
    </source>
</reference>
<dbReference type="Pfam" id="PF01636">
    <property type="entry name" value="APH"/>
    <property type="match status" value="1"/>
</dbReference>
<evidence type="ECO:0000256" key="2">
    <source>
        <dbReference type="ARBA" id="ARBA00022840"/>
    </source>
</evidence>
<dbReference type="Gene3D" id="3.30.200.20">
    <property type="entry name" value="Phosphorylase Kinase, domain 1"/>
    <property type="match status" value="1"/>
</dbReference>
<dbReference type="EMBL" id="JAJEWP010000006">
    <property type="protein sequence ID" value="MCC2617811.1"/>
    <property type="molecule type" value="Genomic_DNA"/>
</dbReference>
<keyword evidence="2" id="KW-0067">ATP-binding</keyword>
<evidence type="ECO:0000256" key="1">
    <source>
        <dbReference type="ARBA" id="ARBA00022741"/>
    </source>
</evidence>
<dbReference type="InterPro" id="IPR002575">
    <property type="entry name" value="Aminoglycoside_PTrfase"/>
</dbReference>
<dbReference type="InterPro" id="IPR011009">
    <property type="entry name" value="Kinase-like_dom_sf"/>
</dbReference>
<accession>A0ABS8GCH4</accession>
<proteinExistence type="predicted"/>
<feature type="domain" description="Aminoglycoside phosphotransferase" evidence="3">
    <location>
        <begin position="31"/>
        <end position="247"/>
    </location>
</feature>
<dbReference type="Gene3D" id="3.90.1200.10">
    <property type="match status" value="1"/>
</dbReference>
<dbReference type="Proteomes" id="UP001520878">
    <property type="component" value="Unassembled WGS sequence"/>
</dbReference>
<evidence type="ECO:0000313" key="5">
    <source>
        <dbReference type="Proteomes" id="UP001520878"/>
    </source>
</evidence>
<dbReference type="PANTHER" id="PTHR33540:SF1">
    <property type="entry name" value="N-ACETYLMURAMATE_N-ACETYLGLUCOSAMINE KINASE"/>
    <property type="match status" value="1"/>
</dbReference>
<name>A0ABS8GCH4_9ALTE</name>
<evidence type="ECO:0000259" key="3">
    <source>
        <dbReference type="Pfam" id="PF01636"/>
    </source>
</evidence>
<organism evidence="4 5">
    <name type="scientific">Fluctibacter halophilus</name>
    <dbReference type="NCBI Taxonomy" id="226011"/>
    <lineage>
        <taxon>Bacteria</taxon>
        <taxon>Pseudomonadati</taxon>
        <taxon>Pseudomonadota</taxon>
        <taxon>Gammaproteobacteria</taxon>
        <taxon>Alteromonadales</taxon>
        <taxon>Alteromonadaceae</taxon>
        <taxon>Fluctibacter</taxon>
    </lineage>
</organism>
<evidence type="ECO:0000313" key="4">
    <source>
        <dbReference type="EMBL" id="MCC2617811.1"/>
    </source>
</evidence>
<keyword evidence="1" id="KW-0547">Nucleotide-binding</keyword>
<protein>
    <submittedName>
        <fullName evidence="4">Phosphotransferase</fullName>
    </submittedName>
</protein>
<comment type="caution">
    <text evidence="4">The sequence shown here is derived from an EMBL/GenBank/DDBJ whole genome shotgun (WGS) entry which is preliminary data.</text>
</comment>
<dbReference type="RefSeq" id="WP_229162203.1">
    <property type="nucleotide sequence ID" value="NZ_JAJEWP010000006.1"/>
</dbReference>
<dbReference type="PANTHER" id="PTHR33540">
    <property type="entry name" value="TRNA THREONYLCARBAMOYLADENOSINE BIOSYNTHESIS PROTEIN TSAE"/>
    <property type="match status" value="1"/>
</dbReference>
<gene>
    <name evidence="4" type="ORF">LJ739_16285</name>
</gene>
<sequence>MNTKTTRQQALQRWADQQPGFQCPSLTMIFGDASFRRYFRFAQSGRTVIAVDAPPEHENSQQFIAVAEAYRQNGVPVPEVLACDLAQGFYLLEDFGDCQFAHQLNEDSADSLYRRALDCLPAIQQVRSAGGQPLPAFDDALLDNEFYLFTHWLLQVHLGLTLTPQQQAVIDDTFVVLRDAFKAQPQVGVHRDYHSRNLMIRDDGSLGIIDFQDAVLGPVCYDAVSLLRDCYQVWPAAQVDAWIQALHQRQHSDIPFEQYRLWFDMTGMQRHVKASGIFARLCHRDGKEGYLLDVPRTLDYLITVGQRWPQTQAFASLVAEVVKPAVLAVAEQSTAVATS</sequence>
<dbReference type="SUPFAM" id="SSF56112">
    <property type="entry name" value="Protein kinase-like (PK-like)"/>
    <property type="match status" value="1"/>
</dbReference>
<keyword evidence="5" id="KW-1185">Reference proteome</keyword>